<proteinExistence type="predicted"/>
<dbReference type="AlphaFoldDB" id="A0A6J5ZTI7"/>
<accession>A0A6J5ZTI7</accession>
<dbReference type="GO" id="GO:0016887">
    <property type="term" value="F:ATP hydrolysis activity"/>
    <property type="evidence" value="ECO:0007669"/>
    <property type="project" value="InterPro"/>
</dbReference>
<gene>
    <name evidence="5" type="ORF">UFOPK3547_01234</name>
</gene>
<dbReference type="SMART" id="SM00382">
    <property type="entry name" value="AAA"/>
    <property type="match status" value="1"/>
</dbReference>
<evidence type="ECO:0000256" key="1">
    <source>
        <dbReference type="ARBA" id="ARBA00022448"/>
    </source>
</evidence>
<name>A0A6J5ZTI7_9ZZZZ</name>
<keyword evidence="3" id="KW-0067">ATP-binding</keyword>
<dbReference type="PANTHER" id="PTHR42788">
    <property type="entry name" value="TAURINE IMPORT ATP-BINDING PROTEIN-RELATED"/>
    <property type="match status" value="1"/>
</dbReference>
<dbReference type="InterPro" id="IPR050166">
    <property type="entry name" value="ABC_transporter_ATP-bind"/>
</dbReference>
<dbReference type="InterPro" id="IPR003593">
    <property type="entry name" value="AAA+_ATPase"/>
</dbReference>
<keyword evidence="1" id="KW-0813">Transport</keyword>
<evidence type="ECO:0000256" key="2">
    <source>
        <dbReference type="ARBA" id="ARBA00022741"/>
    </source>
</evidence>
<dbReference type="InterPro" id="IPR027417">
    <property type="entry name" value="P-loop_NTPase"/>
</dbReference>
<dbReference type="CDD" id="cd03293">
    <property type="entry name" value="ABC_NrtD_SsuB_transporters"/>
    <property type="match status" value="1"/>
</dbReference>
<reference evidence="5" key="1">
    <citation type="submission" date="2020-05" db="EMBL/GenBank/DDBJ databases">
        <authorList>
            <person name="Chiriac C."/>
            <person name="Salcher M."/>
            <person name="Ghai R."/>
            <person name="Kavagutti S V."/>
        </authorList>
    </citation>
    <scope>NUCLEOTIDE SEQUENCE</scope>
</reference>
<keyword evidence="2" id="KW-0547">Nucleotide-binding</keyword>
<dbReference type="SUPFAM" id="SSF52540">
    <property type="entry name" value="P-loop containing nucleoside triphosphate hydrolases"/>
    <property type="match status" value="1"/>
</dbReference>
<dbReference type="PROSITE" id="PS50893">
    <property type="entry name" value="ABC_TRANSPORTER_2"/>
    <property type="match status" value="1"/>
</dbReference>
<dbReference type="Pfam" id="PF00005">
    <property type="entry name" value="ABC_tran"/>
    <property type="match status" value="1"/>
</dbReference>
<dbReference type="PANTHER" id="PTHR42788:SF2">
    <property type="entry name" value="ABC TRANSPORTER ATP-BINDING PROTEIN"/>
    <property type="match status" value="1"/>
</dbReference>
<evidence type="ECO:0000313" key="5">
    <source>
        <dbReference type="EMBL" id="CAB4346054.1"/>
    </source>
</evidence>
<dbReference type="GO" id="GO:0005524">
    <property type="term" value="F:ATP binding"/>
    <property type="evidence" value="ECO:0007669"/>
    <property type="project" value="UniProtKB-KW"/>
</dbReference>
<protein>
    <submittedName>
        <fullName evidence="5">Unannotated protein</fullName>
    </submittedName>
</protein>
<organism evidence="5">
    <name type="scientific">freshwater metagenome</name>
    <dbReference type="NCBI Taxonomy" id="449393"/>
    <lineage>
        <taxon>unclassified sequences</taxon>
        <taxon>metagenomes</taxon>
        <taxon>ecological metagenomes</taxon>
    </lineage>
</organism>
<dbReference type="InterPro" id="IPR017871">
    <property type="entry name" value="ABC_transporter-like_CS"/>
</dbReference>
<dbReference type="EMBL" id="CAESAN010000110">
    <property type="protein sequence ID" value="CAB4346054.1"/>
    <property type="molecule type" value="Genomic_DNA"/>
</dbReference>
<sequence>MTQIDINSVSKSFPVQGGRLEVLDGVSLGARSGEFVSILGPSGCGKSTLFSLLTGIEAADSGELLVGGEPLSGDDNPFAWMPQNDVLFPWRTVLDNVALGAEVAGGLGRADARARARELLATFELEEFADSRPFELSGGMRQRAALARTVAQGRDVLLLDEPFGALDALTRTDLQLWLEQIWERERWTVVLITHDVREAVLLSDRVFVLGPRPATVRLELEIPLPRPRTLETLADPQVAALEHQLLTALDVGAYRAG</sequence>
<dbReference type="Gene3D" id="3.40.50.300">
    <property type="entry name" value="P-loop containing nucleotide triphosphate hydrolases"/>
    <property type="match status" value="1"/>
</dbReference>
<feature type="domain" description="ABC transporter" evidence="4">
    <location>
        <begin position="4"/>
        <end position="236"/>
    </location>
</feature>
<evidence type="ECO:0000259" key="4">
    <source>
        <dbReference type="PROSITE" id="PS50893"/>
    </source>
</evidence>
<dbReference type="InterPro" id="IPR003439">
    <property type="entry name" value="ABC_transporter-like_ATP-bd"/>
</dbReference>
<evidence type="ECO:0000256" key="3">
    <source>
        <dbReference type="ARBA" id="ARBA00022840"/>
    </source>
</evidence>
<dbReference type="PROSITE" id="PS00211">
    <property type="entry name" value="ABC_TRANSPORTER_1"/>
    <property type="match status" value="1"/>
</dbReference>